<dbReference type="InterPro" id="IPR011701">
    <property type="entry name" value="MFS"/>
</dbReference>
<evidence type="ECO:0000256" key="2">
    <source>
        <dbReference type="ARBA" id="ARBA00022989"/>
    </source>
</evidence>
<feature type="transmembrane region" description="Helical" evidence="4">
    <location>
        <begin position="21"/>
        <end position="43"/>
    </location>
</feature>
<evidence type="ECO:0000256" key="3">
    <source>
        <dbReference type="ARBA" id="ARBA00023136"/>
    </source>
</evidence>
<protein>
    <submittedName>
        <fullName evidence="5">MFS transporter</fullName>
    </submittedName>
</protein>
<dbReference type="InterPro" id="IPR052714">
    <property type="entry name" value="MFS_Exporter"/>
</dbReference>
<feature type="transmembrane region" description="Helical" evidence="4">
    <location>
        <begin position="267"/>
        <end position="285"/>
    </location>
</feature>
<name>A0A2V4UJ21_9BURK</name>
<feature type="transmembrane region" description="Helical" evidence="4">
    <location>
        <begin position="297"/>
        <end position="319"/>
    </location>
</feature>
<keyword evidence="1 4" id="KW-0812">Transmembrane</keyword>
<dbReference type="PANTHER" id="PTHR23531">
    <property type="entry name" value="QUINOLENE RESISTANCE PROTEIN NORA"/>
    <property type="match status" value="1"/>
</dbReference>
<proteinExistence type="predicted"/>
<dbReference type="EMBL" id="QJSQ01000006">
    <property type="protein sequence ID" value="PYE24307.1"/>
    <property type="molecule type" value="Genomic_DNA"/>
</dbReference>
<evidence type="ECO:0000313" key="6">
    <source>
        <dbReference type="Proteomes" id="UP000247772"/>
    </source>
</evidence>
<dbReference type="Pfam" id="PF07690">
    <property type="entry name" value="MFS_1"/>
    <property type="match status" value="1"/>
</dbReference>
<feature type="transmembrane region" description="Helical" evidence="4">
    <location>
        <begin position="235"/>
        <end position="255"/>
    </location>
</feature>
<organism evidence="5 6">
    <name type="scientific">Paraburkholderia silvatlantica</name>
    <dbReference type="NCBI Taxonomy" id="321895"/>
    <lineage>
        <taxon>Bacteria</taxon>
        <taxon>Pseudomonadati</taxon>
        <taxon>Pseudomonadota</taxon>
        <taxon>Betaproteobacteria</taxon>
        <taxon>Burkholderiales</taxon>
        <taxon>Burkholderiaceae</taxon>
        <taxon>Paraburkholderia</taxon>
    </lineage>
</organism>
<dbReference type="Proteomes" id="UP000247772">
    <property type="component" value="Unassembled WGS sequence"/>
</dbReference>
<comment type="caution">
    <text evidence="5">The sequence shown here is derived from an EMBL/GenBank/DDBJ whole genome shotgun (WGS) entry which is preliminary data.</text>
</comment>
<feature type="transmembrane region" description="Helical" evidence="4">
    <location>
        <begin position="151"/>
        <end position="176"/>
    </location>
</feature>
<sequence>MQRWLQGLIIWTLPSSSGIPAVRPFSALVMLVGVLLASAGYGATFLFSMHVRAIGGNDINTGVALAGAALGTFVGVSLTGWVAQRVGAARMAGLAALCVGAGVVSFALVEHVSSFDVVPGFLVGLGWGAFCLAAPMALAERTNDAERGLWFLRFATMQMTGIGGSPALAGFAIRFWRMPLGGVLYAIGGLCVLAAVLLELFGRLAPHVRSASAAQEPASPDPWLLKMGAIARTRAVYPIVIIALGGCVFSGLMTFQMSLVQGTEAKATTFFSVYTVTVIVTRWLLSRVVIKMRSETATKVLLIMMVMGSAAMFVVPFHVLFQSAAAVLLGTGYGLAYPIVQLQAVNDSIAAHRRAALTWFVAAYFVGAFGFPSVGGWVLVHGGRTALLALIAACGLAALALAVLRDRRRVETLSASA</sequence>
<feature type="transmembrane region" description="Helical" evidence="4">
    <location>
        <begin position="63"/>
        <end position="84"/>
    </location>
</feature>
<keyword evidence="3 4" id="KW-0472">Membrane</keyword>
<gene>
    <name evidence="5" type="ORF">C7410_106137</name>
</gene>
<accession>A0A2V4UJ21</accession>
<dbReference type="SUPFAM" id="SSF103473">
    <property type="entry name" value="MFS general substrate transporter"/>
    <property type="match status" value="1"/>
</dbReference>
<dbReference type="GO" id="GO:0022857">
    <property type="term" value="F:transmembrane transporter activity"/>
    <property type="evidence" value="ECO:0007669"/>
    <property type="project" value="InterPro"/>
</dbReference>
<feature type="transmembrane region" description="Helical" evidence="4">
    <location>
        <begin position="357"/>
        <end position="380"/>
    </location>
</feature>
<dbReference type="Gene3D" id="1.20.1250.20">
    <property type="entry name" value="MFS general substrate transporter like domains"/>
    <property type="match status" value="2"/>
</dbReference>
<evidence type="ECO:0000313" key="5">
    <source>
        <dbReference type="EMBL" id="PYE24307.1"/>
    </source>
</evidence>
<evidence type="ECO:0000256" key="4">
    <source>
        <dbReference type="SAM" id="Phobius"/>
    </source>
</evidence>
<feature type="transmembrane region" description="Helical" evidence="4">
    <location>
        <begin position="182"/>
        <end position="201"/>
    </location>
</feature>
<dbReference type="InterPro" id="IPR036259">
    <property type="entry name" value="MFS_trans_sf"/>
</dbReference>
<feature type="transmembrane region" description="Helical" evidence="4">
    <location>
        <begin position="325"/>
        <end position="345"/>
    </location>
</feature>
<reference evidence="5 6" key="1">
    <citation type="submission" date="2018-06" db="EMBL/GenBank/DDBJ databases">
        <title>Genomic Encyclopedia of Type Strains, Phase IV (KMG-V): Genome sequencing to study the core and pangenomes of soil and plant-associated prokaryotes.</title>
        <authorList>
            <person name="Whitman W."/>
        </authorList>
    </citation>
    <scope>NUCLEOTIDE SEQUENCE [LARGE SCALE GENOMIC DNA]</scope>
    <source>
        <strain evidence="5 6">SRCL-318</strain>
    </source>
</reference>
<dbReference type="AlphaFoldDB" id="A0A2V4UJ21"/>
<keyword evidence="2 4" id="KW-1133">Transmembrane helix</keyword>
<feature type="transmembrane region" description="Helical" evidence="4">
    <location>
        <begin position="386"/>
        <end position="404"/>
    </location>
</feature>
<feature type="transmembrane region" description="Helical" evidence="4">
    <location>
        <begin position="91"/>
        <end position="109"/>
    </location>
</feature>
<dbReference type="PANTHER" id="PTHR23531:SF1">
    <property type="entry name" value="QUINOLENE RESISTANCE PROTEIN NORA"/>
    <property type="match status" value="1"/>
</dbReference>
<feature type="transmembrane region" description="Helical" evidence="4">
    <location>
        <begin position="121"/>
        <end position="139"/>
    </location>
</feature>
<evidence type="ECO:0000256" key="1">
    <source>
        <dbReference type="ARBA" id="ARBA00022692"/>
    </source>
</evidence>